<proteinExistence type="predicted"/>
<dbReference type="InParanoid" id="A0A3Q7GDB8"/>
<reference evidence="2" key="2">
    <citation type="submission" date="2019-01" db="UniProtKB">
        <authorList>
            <consortium name="EnsemblPlants"/>
        </authorList>
    </citation>
    <scope>IDENTIFICATION</scope>
    <source>
        <strain evidence="2">cv. Heinz 1706</strain>
    </source>
</reference>
<keyword evidence="1" id="KW-0732">Signal</keyword>
<evidence type="ECO:0000256" key="1">
    <source>
        <dbReference type="SAM" id="SignalP"/>
    </source>
</evidence>
<name>A0A3Q7GDB8_SOLLC</name>
<organism evidence="2">
    <name type="scientific">Solanum lycopersicum</name>
    <name type="common">Tomato</name>
    <name type="synonym">Lycopersicon esculentum</name>
    <dbReference type="NCBI Taxonomy" id="4081"/>
    <lineage>
        <taxon>Eukaryota</taxon>
        <taxon>Viridiplantae</taxon>
        <taxon>Streptophyta</taxon>
        <taxon>Embryophyta</taxon>
        <taxon>Tracheophyta</taxon>
        <taxon>Spermatophyta</taxon>
        <taxon>Magnoliopsida</taxon>
        <taxon>eudicotyledons</taxon>
        <taxon>Gunneridae</taxon>
        <taxon>Pentapetalae</taxon>
        <taxon>asterids</taxon>
        <taxon>lamiids</taxon>
        <taxon>Solanales</taxon>
        <taxon>Solanaceae</taxon>
        <taxon>Solanoideae</taxon>
        <taxon>Solaneae</taxon>
        <taxon>Solanum</taxon>
        <taxon>Solanum subgen. Lycopersicon</taxon>
    </lineage>
</organism>
<dbReference type="AlphaFoldDB" id="A0A3Q7GDB8"/>
<keyword evidence="3" id="KW-1185">Reference proteome</keyword>
<dbReference type="EnsemblPlants" id="Solyc05g014155.1.1">
    <property type="protein sequence ID" value="Solyc05g014155.1.1"/>
    <property type="gene ID" value="Solyc05g014155.1"/>
</dbReference>
<feature type="signal peptide" evidence="1">
    <location>
        <begin position="1"/>
        <end position="19"/>
    </location>
</feature>
<accession>A0A3Q7GDB8</accession>
<evidence type="ECO:0000313" key="3">
    <source>
        <dbReference type="Proteomes" id="UP000004994"/>
    </source>
</evidence>
<evidence type="ECO:0000313" key="2">
    <source>
        <dbReference type="EnsemblPlants" id="Solyc05g014155.1.1"/>
    </source>
</evidence>
<dbReference type="Proteomes" id="UP000004994">
    <property type="component" value="Chromosome 5"/>
</dbReference>
<sequence>MVFCILLSYPLSILPSVSLSSSLVLLLNRSSCGHTKNLARDYWSSMYFMKLQEDIRMRAVDPEMEHASDLKEQCQDHGGVDVEILFVG</sequence>
<reference evidence="2" key="1">
    <citation type="journal article" date="2012" name="Nature">
        <title>The tomato genome sequence provides insights into fleshy fruit evolution.</title>
        <authorList>
            <consortium name="Tomato Genome Consortium"/>
        </authorList>
    </citation>
    <scope>NUCLEOTIDE SEQUENCE [LARGE SCALE GENOMIC DNA]</scope>
    <source>
        <strain evidence="2">cv. Heinz 1706</strain>
    </source>
</reference>
<protein>
    <submittedName>
        <fullName evidence="2">Uncharacterized protein</fullName>
    </submittedName>
</protein>
<feature type="chain" id="PRO_5018692077" evidence="1">
    <location>
        <begin position="20"/>
        <end position="88"/>
    </location>
</feature>
<dbReference type="STRING" id="4081.A0A3Q7GDB8"/>
<dbReference type="Gramene" id="Solyc05g014155.1.1">
    <property type="protein sequence ID" value="Solyc05g014155.1.1"/>
    <property type="gene ID" value="Solyc05g014155.1"/>
</dbReference>